<dbReference type="AlphaFoldDB" id="A2C8L5"/>
<sequence length="110" mass="11817">MILAVCHFHMDKSTKDQIVASSAGWVAVALNILPGIGAGYLYQRRWKAYWITSAVVSIWIVLGAVLGQDIDPVNDQRNQLVGLIGLLLVAATTAVEAGLAVKQARNNEST</sequence>
<feature type="transmembrane region" description="Helical" evidence="1">
    <location>
        <begin position="48"/>
        <end position="68"/>
    </location>
</feature>
<proteinExistence type="predicted"/>
<keyword evidence="1" id="KW-1133">Transmembrane helix</keyword>
<evidence type="ECO:0000256" key="1">
    <source>
        <dbReference type="SAM" id="Phobius"/>
    </source>
</evidence>
<name>A2C8L5_PROM3</name>
<keyword evidence="1" id="KW-0472">Membrane</keyword>
<protein>
    <submittedName>
        <fullName evidence="2">Uncharacterized protein</fullName>
    </submittedName>
</protein>
<evidence type="ECO:0000313" key="3">
    <source>
        <dbReference type="Proteomes" id="UP000002274"/>
    </source>
</evidence>
<reference evidence="2 3" key="1">
    <citation type="journal article" date="2007" name="PLoS Genet.">
        <title>Patterns and implications of gene gain and loss in the evolution of Prochlorococcus.</title>
        <authorList>
            <person name="Kettler G.C."/>
            <person name="Martiny A.C."/>
            <person name="Huang K."/>
            <person name="Zucker J."/>
            <person name="Coleman M.L."/>
            <person name="Rodrigue S."/>
            <person name="Chen F."/>
            <person name="Lapidus A."/>
            <person name="Ferriera S."/>
            <person name="Johnson J."/>
            <person name="Steglich C."/>
            <person name="Church G.M."/>
            <person name="Richardson P."/>
            <person name="Chisholm S.W."/>
        </authorList>
    </citation>
    <scope>NUCLEOTIDE SEQUENCE [LARGE SCALE GENOMIC DNA]</scope>
    <source>
        <strain evidence="2 3">MIT 9303</strain>
    </source>
</reference>
<dbReference type="KEGG" id="pmf:P9303_10761"/>
<dbReference type="EMBL" id="CP000554">
    <property type="protein sequence ID" value="ABM77825.1"/>
    <property type="molecule type" value="Genomic_DNA"/>
</dbReference>
<dbReference type="HOGENOM" id="CLU_2235230_0_0_3"/>
<gene>
    <name evidence="2" type="ordered locus">P9303_10761</name>
</gene>
<feature type="transmembrane region" description="Helical" evidence="1">
    <location>
        <begin position="80"/>
        <end position="101"/>
    </location>
</feature>
<keyword evidence="1" id="KW-0812">Transmembrane</keyword>
<dbReference type="Proteomes" id="UP000002274">
    <property type="component" value="Chromosome"/>
</dbReference>
<dbReference type="RefSeq" id="WP_011825728.1">
    <property type="nucleotide sequence ID" value="NC_008820.1"/>
</dbReference>
<accession>A2C8L5</accession>
<evidence type="ECO:0000313" key="2">
    <source>
        <dbReference type="EMBL" id="ABM77825.1"/>
    </source>
</evidence>
<organism evidence="2 3">
    <name type="scientific">Prochlorococcus marinus (strain MIT 9303)</name>
    <dbReference type="NCBI Taxonomy" id="59922"/>
    <lineage>
        <taxon>Bacteria</taxon>
        <taxon>Bacillati</taxon>
        <taxon>Cyanobacteriota</taxon>
        <taxon>Cyanophyceae</taxon>
        <taxon>Synechococcales</taxon>
        <taxon>Prochlorococcaceae</taxon>
        <taxon>Prochlorococcus</taxon>
    </lineage>
</organism>
<feature type="transmembrane region" description="Helical" evidence="1">
    <location>
        <begin position="18"/>
        <end position="41"/>
    </location>
</feature>
<dbReference type="BioCyc" id="PMAR59922:G1G80-956-MONOMER"/>